<dbReference type="PANTHER" id="PTHR30619:SF7">
    <property type="entry name" value="BETA-LACTAMASE DOMAIN PROTEIN"/>
    <property type="match status" value="1"/>
</dbReference>
<keyword evidence="2" id="KW-1003">Cell membrane</keyword>
<evidence type="ECO:0000259" key="7">
    <source>
        <dbReference type="Pfam" id="PF03772"/>
    </source>
</evidence>
<dbReference type="Pfam" id="PF13567">
    <property type="entry name" value="DUF4131"/>
    <property type="match status" value="1"/>
</dbReference>
<feature type="transmembrane region" description="Helical" evidence="6">
    <location>
        <begin position="29"/>
        <end position="46"/>
    </location>
</feature>
<evidence type="ECO:0000259" key="8">
    <source>
        <dbReference type="Pfam" id="PF13567"/>
    </source>
</evidence>
<organism evidence="9 10">
    <name type="scientific">Candidatus Taylorbacteria bacterium RIFCSPLOWO2_12_FULL_43_20</name>
    <dbReference type="NCBI Taxonomy" id="1802332"/>
    <lineage>
        <taxon>Bacteria</taxon>
        <taxon>Candidatus Tayloriibacteriota</taxon>
    </lineage>
</organism>
<feature type="transmembrane region" description="Helical" evidence="6">
    <location>
        <begin position="355"/>
        <end position="373"/>
    </location>
</feature>
<dbReference type="GO" id="GO:0005886">
    <property type="term" value="C:plasma membrane"/>
    <property type="evidence" value="ECO:0007669"/>
    <property type="project" value="UniProtKB-SubCell"/>
</dbReference>
<keyword evidence="3 6" id="KW-0812">Transmembrane</keyword>
<evidence type="ECO:0000256" key="5">
    <source>
        <dbReference type="ARBA" id="ARBA00023136"/>
    </source>
</evidence>
<evidence type="ECO:0000256" key="6">
    <source>
        <dbReference type="SAM" id="Phobius"/>
    </source>
</evidence>
<keyword evidence="5 6" id="KW-0472">Membrane</keyword>
<feature type="domain" description="ComEC/Rec2-related protein" evidence="7">
    <location>
        <begin position="237"/>
        <end position="501"/>
    </location>
</feature>
<dbReference type="EMBL" id="MHSK01000031">
    <property type="protein sequence ID" value="OHA41577.1"/>
    <property type="molecule type" value="Genomic_DNA"/>
</dbReference>
<feature type="transmembrane region" description="Helical" evidence="6">
    <location>
        <begin position="288"/>
        <end position="320"/>
    </location>
</feature>
<dbReference type="PANTHER" id="PTHR30619">
    <property type="entry name" value="DNA INTERNALIZATION/COMPETENCE PROTEIN COMEC/REC2"/>
    <property type="match status" value="1"/>
</dbReference>
<evidence type="ECO:0000256" key="2">
    <source>
        <dbReference type="ARBA" id="ARBA00022475"/>
    </source>
</evidence>
<evidence type="ECO:0000313" key="10">
    <source>
        <dbReference type="Proteomes" id="UP000177269"/>
    </source>
</evidence>
<feature type="transmembrane region" description="Helical" evidence="6">
    <location>
        <begin position="477"/>
        <end position="498"/>
    </location>
</feature>
<evidence type="ECO:0008006" key="11">
    <source>
        <dbReference type="Google" id="ProtNLM"/>
    </source>
</evidence>
<dbReference type="Pfam" id="PF03772">
    <property type="entry name" value="Competence"/>
    <property type="match status" value="1"/>
</dbReference>
<feature type="transmembrane region" description="Helical" evidence="6">
    <location>
        <begin position="385"/>
        <end position="404"/>
    </location>
</feature>
<protein>
    <recommendedName>
        <fullName evidence="11">ComEC/Rec2-related protein domain-containing protein</fullName>
    </recommendedName>
</protein>
<dbReference type="InterPro" id="IPR025405">
    <property type="entry name" value="DUF4131"/>
</dbReference>
<feature type="transmembrane region" description="Helical" evidence="6">
    <location>
        <begin position="6"/>
        <end position="22"/>
    </location>
</feature>
<comment type="subcellular location">
    <subcellularLocation>
        <location evidence="1">Cell membrane</location>
        <topology evidence="1">Multi-pass membrane protein</topology>
    </subcellularLocation>
</comment>
<evidence type="ECO:0000256" key="4">
    <source>
        <dbReference type="ARBA" id="ARBA00022989"/>
    </source>
</evidence>
<evidence type="ECO:0000313" key="9">
    <source>
        <dbReference type="EMBL" id="OHA41577.1"/>
    </source>
</evidence>
<dbReference type="InterPro" id="IPR052159">
    <property type="entry name" value="Competence_DNA_uptake"/>
</dbReference>
<dbReference type="InterPro" id="IPR004477">
    <property type="entry name" value="ComEC_N"/>
</dbReference>
<reference evidence="9 10" key="1">
    <citation type="journal article" date="2016" name="Nat. Commun.">
        <title>Thousands of microbial genomes shed light on interconnected biogeochemical processes in an aquifer system.</title>
        <authorList>
            <person name="Anantharaman K."/>
            <person name="Brown C.T."/>
            <person name="Hug L.A."/>
            <person name="Sharon I."/>
            <person name="Castelle C.J."/>
            <person name="Probst A.J."/>
            <person name="Thomas B.C."/>
            <person name="Singh A."/>
            <person name="Wilkins M.J."/>
            <person name="Karaoz U."/>
            <person name="Brodie E.L."/>
            <person name="Williams K.H."/>
            <person name="Hubbard S.S."/>
            <person name="Banfield J.F."/>
        </authorList>
    </citation>
    <scope>NUCLEOTIDE SEQUENCE [LARGE SCALE GENOMIC DNA]</scope>
</reference>
<gene>
    <name evidence="9" type="ORF">A3G52_02840</name>
</gene>
<feature type="transmembrane region" description="Helical" evidence="6">
    <location>
        <begin position="410"/>
        <end position="430"/>
    </location>
</feature>
<feature type="transmembrane region" description="Helical" evidence="6">
    <location>
        <begin position="437"/>
        <end position="457"/>
    </location>
</feature>
<evidence type="ECO:0000256" key="1">
    <source>
        <dbReference type="ARBA" id="ARBA00004651"/>
    </source>
</evidence>
<evidence type="ECO:0000256" key="3">
    <source>
        <dbReference type="ARBA" id="ARBA00022692"/>
    </source>
</evidence>
<feature type="transmembrane region" description="Helical" evidence="6">
    <location>
        <begin position="254"/>
        <end position="276"/>
    </location>
</feature>
<name>A0A1G2NZQ1_9BACT</name>
<proteinExistence type="predicted"/>
<feature type="transmembrane region" description="Helical" evidence="6">
    <location>
        <begin position="327"/>
        <end position="343"/>
    </location>
</feature>
<dbReference type="Proteomes" id="UP000177269">
    <property type="component" value="Unassembled WGS sequence"/>
</dbReference>
<dbReference type="NCBIfam" id="TIGR00360">
    <property type="entry name" value="ComEC_N-term"/>
    <property type="match status" value="1"/>
</dbReference>
<accession>A0A1G2NZQ1</accession>
<sequence length="507" mass="56074">MSANLLYASILSFGTGIFAYSLTTPSASFLYFVWLLGFTFLGLYWARRLIHGRNVRVFILLGVSLLSFGFGGGRYMLSEDGGESALGGMVGKEVIMAGTVAREPDTRENSTRLVVVADSVILKARDKETDIKRYDREKILVVASPFPEFEYGDFVSVKGKLEKPENFKTESNKIFDYNAYLAKEGIYYVISFADVSLVERKGGNFLKSGLYSLKHLLIGNLEKVLPEPHSSLASGVLVGGKNSLGKELEDDFRVAGIIHIIVLSGYNIMIVADYIMKFFSFLPRLGGLWAASVGIVAFAIMTGGSATVVRASIMAILALVARSVGRIYLVNRALFVAGFAMILHNPKILAFDFSFQLSFLATLGLIHLAPIVEKRLSFITRKYNLREYIVSTVATQIIVLPLILYRMGEMSLVAVPVNALVLFFIPWTMLASFLASIAAFFGGVIALPFSFVAYVLIEYELKVVEVFASLPYASVEVGGFGVYAMLFAYAIYIVGYWYSKRRHPIFR</sequence>
<dbReference type="AlphaFoldDB" id="A0A1G2NZQ1"/>
<keyword evidence="4 6" id="KW-1133">Transmembrane helix</keyword>
<feature type="domain" description="DUF4131" evidence="8">
    <location>
        <begin position="31"/>
        <end position="196"/>
    </location>
</feature>
<comment type="caution">
    <text evidence="9">The sequence shown here is derived from an EMBL/GenBank/DDBJ whole genome shotgun (WGS) entry which is preliminary data.</text>
</comment>